<name>A0A6A7BYA2_9PEZI</name>
<evidence type="ECO:0000256" key="7">
    <source>
        <dbReference type="ARBA" id="ARBA00022741"/>
    </source>
</evidence>
<dbReference type="CDD" id="cd14037">
    <property type="entry name" value="STKc_NAK_like"/>
    <property type="match status" value="1"/>
</dbReference>
<dbReference type="AlphaFoldDB" id="A0A6A7BYA2"/>
<evidence type="ECO:0000313" key="14">
    <source>
        <dbReference type="EMBL" id="KAF2860052.1"/>
    </source>
</evidence>
<evidence type="ECO:0000313" key="15">
    <source>
        <dbReference type="Proteomes" id="UP000799421"/>
    </source>
</evidence>
<dbReference type="GO" id="GO:0005524">
    <property type="term" value="F:ATP binding"/>
    <property type="evidence" value="ECO:0007669"/>
    <property type="project" value="UniProtKB-KW"/>
</dbReference>
<feature type="region of interest" description="Disordered" evidence="12">
    <location>
        <begin position="1"/>
        <end position="31"/>
    </location>
</feature>
<comment type="subcellular location">
    <subcellularLocation>
        <location evidence="1">Cytoplasm</location>
    </subcellularLocation>
</comment>
<feature type="compositionally biased region" description="Polar residues" evidence="12">
    <location>
        <begin position="686"/>
        <end position="696"/>
    </location>
</feature>
<keyword evidence="3" id="KW-0963">Cytoplasm</keyword>
<evidence type="ECO:0000256" key="3">
    <source>
        <dbReference type="ARBA" id="ARBA00022490"/>
    </source>
</evidence>
<keyword evidence="9" id="KW-0067">ATP-binding</keyword>
<dbReference type="GO" id="GO:0000147">
    <property type="term" value="P:actin cortical patch assembly"/>
    <property type="evidence" value="ECO:0007669"/>
    <property type="project" value="TreeGrafter"/>
</dbReference>
<comment type="catalytic activity">
    <reaction evidence="11">
        <text>L-seryl-[protein] + ATP = O-phospho-L-seryl-[protein] + ADP + H(+)</text>
        <dbReference type="Rhea" id="RHEA:17989"/>
        <dbReference type="Rhea" id="RHEA-COMP:9863"/>
        <dbReference type="Rhea" id="RHEA-COMP:11604"/>
        <dbReference type="ChEBI" id="CHEBI:15378"/>
        <dbReference type="ChEBI" id="CHEBI:29999"/>
        <dbReference type="ChEBI" id="CHEBI:30616"/>
        <dbReference type="ChEBI" id="CHEBI:83421"/>
        <dbReference type="ChEBI" id="CHEBI:456216"/>
        <dbReference type="EC" id="2.7.11.1"/>
    </reaction>
</comment>
<reference evidence="14" key="1">
    <citation type="journal article" date="2020" name="Stud. Mycol.">
        <title>101 Dothideomycetes genomes: a test case for predicting lifestyles and emergence of pathogens.</title>
        <authorList>
            <person name="Haridas S."/>
            <person name="Albert R."/>
            <person name="Binder M."/>
            <person name="Bloem J."/>
            <person name="Labutti K."/>
            <person name="Salamov A."/>
            <person name="Andreopoulos B."/>
            <person name="Baker S."/>
            <person name="Barry K."/>
            <person name="Bills G."/>
            <person name="Bluhm B."/>
            <person name="Cannon C."/>
            <person name="Castanera R."/>
            <person name="Culley D."/>
            <person name="Daum C."/>
            <person name="Ezra D."/>
            <person name="Gonzalez J."/>
            <person name="Henrissat B."/>
            <person name="Kuo A."/>
            <person name="Liang C."/>
            <person name="Lipzen A."/>
            <person name="Lutzoni F."/>
            <person name="Magnuson J."/>
            <person name="Mondo S."/>
            <person name="Nolan M."/>
            <person name="Ohm R."/>
            <person name="Pangilinan J."/>
            <person name="Park H.-J."/>
            <person name="Ramirez L."/>
            <person name="Alfaro M."/>
            <person name="Sun H."/>
            <person name="Tritt A."/>
            <person name="Yoshinaga Y."/>
            <person name="Zwiers L.-H."/>
            <person name="Turgeon B."/>
            <person name="Goodwin S."/>
            <person name="Spatafora J."/>
            <person name="Crous P."/>
            <person name="Grigoriev I."/>
        </authorList>
    </citation>
    <scope>NUCLEOTIDE SEQUENCE</scope>
    <source>
        <strain evidence="14">CBS 480.64</strain>
    </source>
</reference>
<evidence type="ECO:0000256" key="12">
    <source>
        <dbReference type="SAM" id="MobiDB-lite"/>
    </source>
</evidence>
<dbReference type="FunFam" id="1.10.510.10:FF:000441">
    <property type="entry name" value="Serine/threonine protein kinase"/>
    <property type="match status" value="1"/>
</dbReference>
<keyword evidence="7" id="KW-0547">Nucleotide-binding</keyword>
<keyword evidence="6" id="KW-0808">Transferase</keyword>
<organism evidence="14 15">
    <name type="scientific">Piedraia hortae CBS 480.64</name>
    <dbReference type="NCBI Taxonomy" id="1314780"/>
    <lineage>
        <taxon>Eukaryota</taxon>
        <taxon>Fungi</taxon>
        <taxon>Dikarya</taxon>
        <taxon>Ascomycota</taxon>
        <taxon>Pezizomycotina</taxon>
        <taxon>Dothideomycetes</taxon>
        <taxon>Dothideomycetidae</taxon>
        <taxon>Capnodiales</taxon>
        <taxon>Piedraiaceae</taxon>
        <taxon>Piedraia</taxon>
    </lineage>
</organism>
<dbReference type="Pfam" id="PF00069">
    <property type="entry name" value="Pkinase"/>
    <property type="match status" value="1"/>
</dbReference>
<dbReference type="InterPro" id="IPR000719">
    <property type="entry name" value="Prot_kinase_dom"/>
</dbReference>
<evidence type="ECO:0000256" key="5">
    <source>
        <dbReference type="ARBA" id="ARBA00022553"/>
    </source>
</evidence>
<feature type="compositionally biased region" description="Basic and acidic residues" evidence="12">
    <location>
        <begin position="598"/>
        <end position="618"/>
    </location>
</feature>
<dbReference type="InterPro" id="IPR008271">
    <property type="entry name" value="Ser/Thr_kinase_AS"/>
</dbReference>
<feature type="compositionally biased region" description="Low complexity" evidence="12">
    <location>
        <begin position="742"/>
        <end position="758"/>
    </location>
</feature>
<dbReference type="GO" id="GO:0004674">
    <property type="term" value="F:protein serine/threonine kinase activity"/>
    <property type="evidence" value="ECO:0007669"/>
    <property type="project" value="UniProtKB-KW"/>
</dbReference>
<keyword evidence="15" id="KW-1185">Reference proteome</keyword>
<keyword evidence="8 14" id="KW-0418">Kinase</keyword>
<dbReference type="InterPro" id="IPR011009">
    <property type="entry name" value="Kinase-like_dom_sf"/>
</dbReference>
<dbReference type="PANTHER" id="PTHR22967">
    <property type="entry name" value="SERINE/THREONINE PROTEIN KINASE"/>
    <property type="match status" value="1"/>
</dbReference>
<evidence type="ECO:0000256" key="2">
    <source>
        <dbReference type="ARBA" id="ARBA00012513"/>
    </source>
</evidence>
<feature type="compositionally biased region" description="Polar residues" evidence="12">
    <location>
        <begin position="537"/>
        <end position="551"/>
    </location>
</feature>
<keyword evidence="5" id="KW-0597">Phosphoprotein</keyword>
<feature type="region of interest" description="Disordered" evidence="12">
    <location>
        <begin position="335"/>
        <end position="392"/>
    </location>
</feature>
<feature type="compositionally biased region" description="Polar residues" evidence="12">
    <location>
        <begin position="335"/>
        <end position="349"/>
    </location>
</feature>
<accession>A0A6A7BYA2</accession>
<feature type="region of interest" description="Disordered" evidence="12">
    <location>
        <begin position="421"/>
        <end position="518"/>
    </location>
</feature>
<evidence type="ECO:0000256" key="9">
    <source>
        <dbReference type="ARBA" id="ARBA00022840"/>
    </source>
</evidence>
<feature type="compositionally biased region" description="Polar residues" evidence="12">
    <location>
        <begin position="455"/>
        <end position="465"/>
    </location>
</feature>
<dbReference type="PANTHER" id="PTHR22967:SF57">
    <property type="entry name" value="AUXILIN, ISOFORM A-RELATED"/>
    <property type="match status" value="1"/>
</dbReference>
<keyword evidence="4" id="KW-0723">Serine/threonine-protein kinase</keyword>
<dbReference type="PROSITE" id="PS50011">
    <property type="entry name" value="PROTEIN_KINASE_DOM"/>
    <property type="match status" value="1"/>
</dbReference>
<evidence type="ECO:0000256" key="1">
    <source>
        <dbReference type="ARBA" id="ARBA00004496"/>
    </source>
</evidence>
<evidence type="ECO:0000256" key="8">
    <source>
        <dbReference type="ARBA" id="ARBA00022777"/>
    </source>
</evidence>
<dbReference type="SUPFAM" id="SSF56112">
    <property type="entry name" value="Protein kinase-like (PK-like)"/>
    <property type="match status" value="1"/>
</dbReference>
<dbReference type="OrthoDB" id="2018507at2759"/>
<dbReference type="Gene3D" id="1.10.510.10">
    <property type="entry name" value="Transferase(Phosphotransferase) domain 1"/>
    <property type="match status" value="1"/>
</dbReference>
<dbReference type="GO" id="GO:0005737">
    <property type="term" value="C:cytoplasm"/>
    <property type="evidence" value="ECO:0007669"/>
    <property type="project" value="UniProtKB-SubCell"/>
</dbReference>
<dbReference type="GO" id="GO:0007015">
    <property type="term" value="P:actin filament organization"/>
    <property type="evidence" value="ECO:0007669"/>
    <property type="project" value="TreeGrafter"/>
</dbReference>
<feature type="compositionally biased region" description="Polar residues" evidence="12">
    <location>
        <begin position="759"/>
        <end position="781"/>
    </location>
</feature>
<dbReference type="Proteomes" id="UP000799421">
    <property type="component" value="Unassembled WGS sequence"/>
</dbReference>
<protein>
    <recommendedName>
        <fullName evidence="2">non-specific serine/threonine protein kinase</fullName>
        <ecNumber evidence="2">2.7.11.1</ecNumber>
    </recommendedName>
</protein>
<feature type="region of interest" description="Disordered" evidence="12">
    <location>
        <begin position="530"/>
        <end position="648"/>
    </location>
</feature>
<feature type="region of interest" description="Disordered" evidence="12">
    <location>
        <begin position="677"/>
        <end position="808"/>
    </location>
</feature>
<evidence type="ECO:0000256" key="11">
    <source>
        <dbReference type="ARBA" id="ARBA00048679"/>
    </source>
</evidence>
<evidence type="ECO:0000256" key="10">
    <source>
        <dbReference type="ARBA" id="ARBA00047899"/>
    </source>
</evidence>
<evidence type="ECO:0000256" key="4">
    <source>
        <dbReference type="ARBA" id="ARBA00022527"/>
    </source>
</evidence>
<feature type="domain" description="Protein kinase" evidence="13">
    <location>
        <begin position="41"/>
        <end position="322"/>
    </location>
</feature>
<evidence type="ECO:0000259" key="13">
    <source>
        <dbReference type="PROSITE" id="PS50011"/>
    </source>
</evidence>
<feature type="compositionally biased region" description="Polar residues" evidence="12">
    <location>
        <begin position="375"/>
        <end position="389"/>
    </location>
</feature>
<gene>
    <name evidence="14" type="ORF">K470DRAFT_258220</name>
</gene>
<dbReference type="SMART" id="SM00220">
    <property type="entry name" value="S_TKc"/>
    <property type="match status" value="1"/>
</dbReference>
<dbReference type="EC" id="2.7.11.1" evidence="2"/>
<comment type="catalytic activity">
    <reaction evidence="10">
        <text>L-threonyl-[protein] + ATP = O-phospho-L-threonyl-[protein] + ADP + H(+)</text>
        <dbReference type="Rhea" id="RHEA:46608"/>
        <dbReference type="Rhea" id="RHEA-COMP:11060"/>
        <dbReference type="Rhea" id="RHEA-COMP:11605"/>
        <dbReference type="ChEBI" id="CHEBI:15378"/>
        <dbReference type="ChEBI" id="CHEBI:30013"/>
        <dbReference type="ChEBI" id="CHEBI:30616"/>
        <dbReference type="ChEBI" id="CHEBI:61977"/>
        <dbReference type="ChEBI" id="CHEBI:456216"/>
        <dbReference type="EC" id="2.7.11.1"/>
    </reaction>
</comment>
<proteinExistence type="predicted"/>
<evidence type="ECO:0000256" key="6">
    <source>
        <dbReference type="ARBA" id="ARBA00022679"/>
    </source>
</evidence>
<dbReference type="PROSITE" id="PS00108">
    <property type="entry name" value="PROTEIN_KINASE_ST"/>
    <property type="match status" value="1"/>
</dbReference>
<sequence>MAAASALPRRGGPISNPYTNPRQPAGTFLPGTKVQVGSHRVTVEKYLSEGGFAHVYVVRVPRDNNKHELAVLKRVAVPDKEHLANMRTEVETMKKLRGHQKVVTYMDSHASQLKGGGYEVFLLMEYCAGGGLIDFMNTRLQHRLTEPEILKVFGDVAEGVATMHYLKPPLLHRDLKVENVLISRSPGSDSPTYKLCDLGSAAPPRLAATTAAEGRMIEEDVQKHTTMQYRSPEMVDVWRKQPIDEKSDIWALGVLLYKLCYYTTPFENAGQMAILNATFDYPSYPVFSTRLKKLIGCMLREDPKQRPNIYQVIAETCSMRGIAIPIKDIYSSRTASETRQNEAPPSSVSLRPVEIPTVAQNIPDITPMRRGRPSQPVQATKTTPSSVQSDPFAALDAKGTVTNASERFPSLETFSITNQKKPFSFAPSPVEKPEQPSVRPGVQYKSTGVGPSPPASRQSTLNLSIPTRPVWEVPDHHRSTSQPRASLQPGPEKGINETRNRSAHPLSRPSSGHFDSNLDFLKDQELNRARSMRNRSRPASQGPDSHISNTVDYLRSNEGGETSRKSSNGEKTGMHRKRSSLGGSLSGAKTIFAGKFGKRLDRDSADDNNTRRSEEIPRLLEAVTGSAESRTHSDVESAIDSTEELPAEVKRELERRQLIQEEKRVNEAAAAYKARVAAEGGGAPTTKASTIQQRVQSLLDEGRRSPVPQRTAEGYGPYTDSQPLSVPKRSMQAKPAQLQMNRTAAKPTLPPKAAALRTGQWQTPLQKSNSAPAAKPQQSSRLAALLAKDSEGVPDYPPAAQQDLAGDDDLEEEFYKRYPSLEGLDVDGSRRALRVKDV</sequence>
<dbReference type="EMBL" id="MU005985">
    <property type="protein sequence ID" value="KAF2860052.1"/>
    <property type="molecule type" value="Genomic_DNA"/>
</dbReference>